<name>A0A6C0K306_9ZZZZ</name>
<accession>A0A6C0K306</accession>
<evidence type="ECO:0000256" key="4">
    <source>
        <dbReference type="ARBA" id="ARBA00022827"/>
    </source>
</evidence>
<dbReference type="GO" id="GO:0016972">
    <property type="term" value="F:thiol oxidase activity"/>
    <property type="evidence" value="ECO:0007669"/>
    <property type="project" value="UniProtKB-EC"/>
</dbReference>
<evidence type="ECO:0000256" key="5">
    <source>
        <dbReference type="ARBA" id="ARBA00023002"/>
    </source>
</evidence>
<sequence length="158" mass="18929">MVAPSDWGPNAWRLLHGIAERVGNQTILPIIRDEQNELRIVLRDFWMLLPCKHCQAHYREWIRSHNPDTFIREYDEYLRMAMRSWVFQFHNAVNQSREIDIVFNEDELQVTYANIDLREEAAVLKSVYQRGIQTGVLKPIEWKNAWRHLDLLLRFIGL</sequence>
<evidence type="ECO:0000313" key="8">
    <source>
        <dbReference type="EMBL" id="QHU12445.1"/>
    </source>
</evidence>
<feature type="domain" description="ERV/ALR sulfhydryl oxidase" evidence="7">
    <location>
        <begin position="1"/>
        <end position="112"/>
    </location>
</feature>
<keyword evidence="4" id="KW-0274">FAD</keyword>
<keyword evidence="6" id="KW-1015">Disulfide bond</keyword>
<protein>
    <recommendedName>
        <fullName evidence="2">thiol oxidase</fullName>
        <ecNumber evidence="2">1.8.3.2</ecNumber>
    </recommendedName>
</protein>
<comment type="cofactor">
    <cofactor evidence="1">
        <name>FAD</name>
        <dbReference type="ChEBI" id="CHEBI:57692"/>
    </cofactor>
</comment>
<dbReference type="Pfam" id="PF04777">
    <property type="entry name" value="Evr1_Alr"/>
    <property type="match status" value="1"/>
</dbReference>
<evidence type="ECO:0000259" key="7">
    <source>
        <dbReference type="PROSITE" id="PS51324"/>
    </source>
</evidence>
<dbReference type="InterPro" id="IPR036774">
    <property type="entry name" value="ERV/ALR_sulphydryl_oxid_sf"/>
</dbReference>
<dbReference type="InterPro" id="IPR017905">
    <property type="entry name" value="ERV/ALR_sulphydryl_oxidase"/>
</dbReference>
<keyword evidence="3" id="KW-0285">Flavoprotein</keyword>
<dbReference type="Gene3D" id="1.20.120.310">
    <property type="entry name" value="ERV/ALR sulfhydryl oxidase domain"/>
    <property type="match status" value="1"/>
</dbReference>
<dbReference type="PROSITE" id="PS51324">
    <property type="entry name" value="ERV_ALR"/>
    <property type="match status" value="1"/>
</dbReference>
<dbReference type="AlphaFoldDB" id="A0A6C0K306"/>
<organism evidence="8">
    <name type="scientific">viral metagenome</name>
    <dbReference type="NCBI Taxonomy" id="1070528"/>
    <lineage>
        <taxon>unclassified sequences</taxon>
        <taxon>metagenomes</taxon>
        <taxon>organismal metagenomes</taxon>
    </lineage>
</organism>
<keyword evidence="5" id="KW-0560">Oxidoreductase</keyword>
<reference evidence="8" key="1">
    <citation type="journal article" date="2020" name="Nature">
        <title>Giant virus diversity and host interactions through global metagenomics.</title>
        <authorList>
            <person name="Schulz F."/>
            <person name="Roux S."/>
            <person name="Paez-Espino D."/>
            <person name="Jungbluth S."/>
            <person name="Walsh D.A."/>
            <person name="Denef V.J."/>
            <person name="McMahon K.D."/>
            <person name="Konstantinidis K.T."/>
            <person name="Eloe-Fadrosh E.A."/>
            <person name="Kyrpides N.C."/>
            <person name="Woyke T."/>
        </authorList>
    </citation>
    <scope>NUCLEOTIDE SEQUENCE</scope>
    <source>
        <strain evidence="8">GVMAG-S-1101171-110</strain>
    </source>
</reference>
<proteinExistence type="predicted"/>
<evidence type="ECO:0000256" key="2">
    <source>
        <dbReference type="ARBA" id="ARBA00012512"/>
    </source>
</evidence>
<evidence type="ECO:0000256" key="6">
    <source>
        <dbReference type="ARBA" id="ARBA00023157"/>
    </source>
</evidence>
<dbReference type="EC" id="1.8.3.2" evidence="2"/>
<evidence type="ECO:0000256" key="3">
    <source>
        <dbReference type="ARBA" id="ARBA00022630"/>
    </source>
</evidence>
<dbReference type="EMBL" id="MN740800">
    <property type="protein sequence ID" value="QHU12445.1"/>
    <property type="molecule type" value="Genomic_DNA"/>
</dbReference>
<evidence type="ECO:0000256" key="1">
    <source>
        <dbReference type="ARBA" id="ARBA00001974"/>
    </source>
</evidence>
<dbReference type="SUPFAM" id="SSF69000">
    <property type="entry name" value="FAD-dependent thiol oxidase"/>
    <property type="match status" value="1"/>
</dbReference>